<dbReference type="GO" id="GO:0004984">
    <property type="term" value="F:olfactory receptor activity"/>
    <property type="evidence" value="ECO:0007669"/>
    <property type="project" value="InterPro"/>
</dbReference>
<accession>A0A8C5PTH7</accession>
<feature type="transmembrane region" description="Helical" evidence="12">
    <location>
        <begin position="199"/>
        <end position="221"/>
    </location>
</feature>
<dbReference type="Gene3D" id="1.20.1070.10">
    <property type="entry name" value="Rhodopsin 7-helix transmembrane proteins"/>
    <property type="match status" value="1"/>
</dbReference>
<reference evidence="14" key="1">
    <citation type="submission" date="2025-08" db="UniProtKB">
        <authorList>
            <consortium name="Ensembl"/>
        </authorList>
    </citation>
    <scope>IDENTIFICATION</scope>
</reference>
<evidence type="ECO:0000256" key="1">
    <source>
        <dbReference type="ARBA" id="ARBA00004651"/>
    </source>
</evidence>
<evidence type="ECO:0000256" key="9">
    <source>
        <dbReference type="ARBA" id="ARBA00023170"/>
    </source>
</evidence>
<evidence type="ECO:0000256" key="11">
    <source>
        <dbReference type="RuleBase" id="RU000688"/>
    </source>
</evidence>
<dbReference type="PANTHER" id="PTHR26452">
    <property type="entry name" value="OLFACTORY RECEPTOR"/>
    <property type="match status" value="1"/>
</dbReference>
<feature type="transmembrane region" description="Helical" evidence="12">
    <location>
        <begin position="28"/>
        <end position="52"/>
    </location>
</feature>
<dbReference type="InterPro" id="IPR000276">
    <property type="entry name" value="GPCR_Rhodpsn"/>
</dbReference>
<dbReference type="OrthoDB" id="5967130at2759"/>
<keyword evidence="12" id="KW-0716">Sensory transduction</keyword>
<feature type="domain" description="G-protein coupled receptors family 1 profile" evidence="13">
    <location>
        <begin position="43"/>
        <end position="288"/>
    </location>
</feature>
<evidence type="ECO:0000313" key="15">
    <source>
        <dbReference type="Proteomes" id="UP000694569"/>
    </source>
</evidence>
<evidence type="ECO:0000256" key="4">
    <source>
        <dbReference type="ARBA" id="ARBA00022692"/>
    </source>
</evidence>
<evidence type="ECO:0000313" key="14">
    <source>
        <dbReference type="Ensembl" id="ENSLLEP00000027686.1"/>
    </source>
</evidence>
<keyword evidence="6 12" id="KW-1133">Transmembrane helix</keyword>
<feature type="transmembrane region" description="Helical" evidence="12">
    <location>
        <begin position="95"/>
        <end position="122"/>
    </location>
</feature>
<evidence type="ECO:0000256" key="6">
    <source>
        <dbReference type="ARBA" id="ARBA00022989"/>
    </source>
</evidence>
<evidence type="ECO:0000256" key="10">
    <source>
        <dbReference type="ARBA" id="ARBA00023224"/>
    </source>
</evidence>
<reference evidence="14" key="2">
    <citation type="submission" date="2025-09" db="UniProtKB">
        <authorList>
            <consortium name="Ensembl"/>
        </authorList>
    </citation>
    <scope>IDENTIFICATION</scope>
</reference>
<keyword evidence="4 11" id="KW-0812">Transmembrane</keyword>
<keyword evidence="15" id="KW-1185">Reference proteome</keyword>
<name>A0A8C5PTH7_9ANUR</name>
<dbReference type="InterPro" id="IPR050516">
    <property type="entry name" value="Olfactory_GPCR"/>
</dbReference>
<comment type="subcellular location">
    <subcellularLocation>
        <location evidence="1 12">Cell membrane</location>
        <topology evidence="1 12">Multi-pass membrane protein</topology>
    </subcellularLocation>
</comment>
<evidence type="ECO:0000256" key="3">
    <source>
        <dbReference type="ARBA" id="ARBA00022475"/>
    </source>
</evidence>
<keyword evidence="5 12" id="KW-0552">Olfaction</keyword>
<feature type="transmembrane region" description="Helical" evidence="12">
    <location>
        <begin position="270"/>
        <end position="290"/>
    </location>
</feature>
<dbReference type="PRINTS" id="PR00237">
    <property type="entry name" value="GPCRRHODOPSN"/>
</dbReference>
<feature type="transmembrane region" description="Helical" evidence="12">
    <location>
        <begin position="242"/>
        <end position="264"/>
    </location>
</feature>
<keyword evidence="8 12" id="KW-0472">Membrane</keyword>
<keyword evidence="7 11" id="KW-0297">G-protein coupled receptor</keyword>
<dbReference type="AlphaFoldDB" id="A0A8C5PTH7"/>
<protein>
    <recommendedName>
        <fullName evidence="12">Olfactory receptor</fullName>
    </recommendedName>
</protein>
<dbReference type="Proteomes" id="UP000694569">
    <property type="component" value="Unplaced"/>
</dbReference>
<dbReference type="InterPro" id="IPR017452">
    <property type="entry name" value="GPCR_Rhodpsn_7TM"/>
</dbReference>
<dbReference type="PROSITE" id="PS00237">
    <property type="entry name" value="G_PROTEIN_RECEP_F1_1"/>
    <property type="match status" value="1"/>
</dbReference>
<dbReference type="CDD" id="cd13954">
    <property type="entry name" value="7tmA_OR"/>
    <property type="match status" value="1"/>
</dbReference>
<dbReference type="GeneTree" id="ENSGT01140000282524"/>
<dbReference type="Ensembl" id="ENSLLET00000028767.1">
    <property type="protein sequence ID" value="ENSLLEP00000027686.1"/>
    <property type="gene ID" value="ENSLLEG00000017558.1"/>
</dbReference>
<feature type="transmembrane region" description="Helical" evidence="12">
    <location>
        <begin position="143"/>
        <end position="165"/>
    </location>
</feature>
<evidence type="ECO:0000256" key="8">
    <source>
        <dbReference type="ARBA" id="ARBA00023136"/>
    </source>
</evidence>
<keyword evidence="9 11" id="KW-0675">Receptor</keyword>
<proteinExistence type="inferred from homology"/>
<organism evidence="14 15">
    <name type="scientific">Leptobrachium leishanense</name>
    <name type="common">Leishan spiny toad</name>
    <dbReference type="NCBI Taxonomy" id="445787"/>
    <lineage>
        <taxon>Eukaryota</taxon>
        <taxon>Metazoa</taxon>
        <taxon>Chordata</taxon>
        <taxon>Craniata</taxon>
        <taxon>Vertebrata</taxon>
        <taxon>Euteleostomi</taxon>
        <taxon>Amphibia</taxon>
        <taxon>Batrachia</taxon>
        <taxon>Anura</taxon>
        <taxon>Pelobatoidea</taxon>
        <taxon>Megophryidae</taxon>
        <taxon>Leptobrachium</taxon>
    </lineage>
</organism>
<dbReference type="PROSITE" id="PS50262">
    <property type="entry name" value="G_PROTEIN_RECEP_F1_2"/>
    <property type="match status" value="1"/>
</dbReference>
<dbReference type="FunFam" id="1.10.1220.70:FF:000001">
    <property type="entry name" value="Olfactory receptor"/>
    <property type="match status" value="1"/>
</dbReference>
<dbReference type="GO" id="GO:0004930">
    <property type="term" value="F:G protein-coupled receptor activity"/>
    <property type="evidence" value="ECO:0007669"/>
    <property type="project" value="UniProtKB-KW"/>
</dbReference>
<keyword evidence="10 11" id="KW-0807">Transducer</keyword>
<dbReference type="PRINTS" id="PR00245">
    <property type="entry name" value="OLFACTORYR"/>
</dbReference>
<dbReference type="SUPFAM" id="SSF81321">
    <property type="entry name" value="Family A G protein-coupled receptor-like"/>
    <property type="match status" value="1"/>
</dbReference>
<sequence>MDNHTHYTDFYILAFAGNMFSNTSSKHILFVLFGFLYLICILWNLIIITIVYLDPRLQIPMYFFLCNLSFVDVSYSSVTLPKLMNIILSGNNRVSFIACFAQLYFFTSMACTEIVLLTAMAFDRYVAICNPLHYAILMKKKNCILLVICSWVVGSSNSLFVTMFASRLSFCSSRNINQLFCDIKVLTKISCGNTDGFHAMIYIEAVIMGLCPFLIILMSYAKILSSILRINVAKKRMKTFSTCTSHLTVLLLFYGTLLCMYMKYSPEQDKFISIFYVAVVPMLNPLVYSLRNEDVLGAIKKLSKPRRSRI</sequence>
<evidence type="ECO:0000256" key="2">
    <source>
        <dbReference type="ARBA" id="ARBA00010663"/>
    </source>
</evidence>
<evidence type="ECO:0000256" key="12">
    <source>
        <dbReference type="RuleBase" id="RU363047"/>
    </source>
</evidence>
<dbReference type="FunFam" id="1.20.1070.10:FF:000008">
    <property type="entry name" value="Olfactory receptor"/>
    <property type="match status" value="1"/>
</dbReference>
<evidence type="ECO:0000256" key="7">
    <source>
        <dbReference type="ARBA" id="ARBA00023040"/>
    </source>
</evidence>
<dbReference type="InterPro" id="IPR000725">
    <property type="entry name" value="Olfact_rcpt"/>
</dbReference>
<dbReference type="Pfam" id="PF13853">
    <property type="entry name" value="7tm_4"/>
    <property type="match status" value="1"/>
</dbReference>
<comment type="similarity">
    <text evidence="2 11">Belongs to the G-protein coupled receptor 1 family.</text>
</comment>
<dbReference type="GO" id="GO:0005886">
    <property type="term" value="C:plasma membrane"/>
    <property type="evidence" value="ECO:0007669"/>
    <property type="project" value="UniProtKB-SubCell"/>
</dbReference>
<evidence type="ECO:0000259" key="13">
    <source>
        <dbReference type="PROSITE" id="PS50262"/>
    </source>
</evidence>
<keyword evidence="3 12" id="KW-1003">Cell membrane</keyword>
<evidence type="ECO:0000256" key="5">
    <source>
        <dbReference type="ARBA" id="ARBA00022725"/>
    </source>
</evidence>